<dbReference type="EMBL" id="WKKI01000002">
    <property type="protein sequence ID" value="MRX70863.1"/>
    <property type="molecule type" value="Genomic_DNA"/>
</dbReference>
<feature type="region of interest" description="Disordered" evidence="1">
    <location>
        <begin position="44"/>
        <end position="68"/>
    </location>
</feature>
<comment type="caution">
    <text evidence="2">The sequence shown here is derived from an EMBL/GenBank/DDBJ whole genome shotgun (WGS) entry which is preliminary data.</text>
</comment>
<keyword evidence="3" id="KW-1185">Reference proteome</keyword>
<sequence>MDDADYQAMRELIGNLTIQNKQLKRANINKSKENKNLKRVIKKLKDEAAKDRKPHYRNGQKRGNGMNG</sequence>
<evidence type="ECO:0000256" key="1">
    <source>
        <dbReference type="SAM" id="MobiDB-lite"/>
    </source>
</evidence>
<evidence type="ECO:0000313" key="3">
    <source>
        <dbReference type="Proteomes" id="UP000448867"/>
    </source>
</evidence>
<reference evidence="2 3" key="1">
    <citation type="submission" date="2019-11" db="EMBL/GenBank/DDBJ databases">
        <title>Bacillus lacus genome.</title>
        <authorList>
            <person name="Allen C.J."/>
            <person name="Newman J.D."/>
        </authorList>
    </citation>
    <scope>NUCLEOTIDE SEQUENCE [LARGE SCALE GENOMIC DNA]</scope>
    <source>
        <strain evidence="2 3">KCTC 33946</strain>
    </source>
</reference>
<organism evidence="2 3">
    <name type="scientific">Metabacillus lacus</name>
    <dbReference type="NCBI Taxonomy" id="1983721"/>
    <lineage>
        <taxon>Bacteria</taxon>
        <taxon>Bacillati</taxon>
        <taxon>Bacillota</taxon>
        <taxon>Bacilli</taxon>
        <taxon>Bacillales</taxon>
        <taxon>Bacillaceae</taxon>
        <taxon>Metabacillus</taxon>
    </lineage>
</organism>
<proteinExistence type="predicted"/>
<name>A0A7X2IW31_9BACI</name>
<dbReference type="Proteomes" id="UP000448867">
    <property type="component" value="Unassembled WGS sequence"/>
</dbReference>
<dbReference type="RefSeq" id="WP_154305997.1">
    <property type="nucleotide sequence ID" value="NZ_WKKI01000002.1"/>
</dbReference>
<protein>
    <submittedName>
        <fullName evidence="2">Uncharacterized protein</fullName>
    </submittedName>
</protein>
<evidence type="ECO:0000313" key="2">
    <source>
        <dbReference type="EMBL" id="MRX70863.1"/>
    </source>
</evidence>
<accession>A0A7X2IW31</accession>
<gene>
    <name evidence="2" type="ORF">GJU40_01610</name>
</gene>
<dbReference type="AlphaFoldDB" id="A0A7X2IW31"/>
<dbReference type="OrthoDB" id="9963612at2"/>